<evidence type="ECO:0000313" key="2">
    <source>
        <dbReference type="EnsemblMetazoa" id="SCAU000036-PA"/>
    </source>
</evidence>
<dbReference type="EnsemblMetazoa" id="SCAU000036-RA">
    <property type="protein sequence ID" value="SCAU000036-PA"/>
    <property type="gene ID" value="SCAU000036"/>
</dbReference>
<gene>
    <name evidence="2" type="primary">106085771</name>
</gene>
<dbReference type="Proteomes" id="UP000095300">
    <property type="component" value="Unassembled WGS sequence"/>
</dbReference>
<organism evidence="2 3">
    <name type="scientific">Stomoxys calcitrans</name>
    <name type="common">Stable fly</name>
    <name type="synonym">Conops calcitrans</name>
    <dbReference type="NCBI Taxonomy" id="35570"/>
    <lineage>
        <taxon>Eukaryota</taxon>
        <taxon>Metazoa</taxon>
        <taxon>Ecdysozoa</taxon>
        <taxon>Arthropoda</taxon>
        <taxon>Hexapoda</taxon>
        <taxon>Insecta</taxon>
        <taxon>Pterygota</taxon>
        <taxon>Neoptera</taxon>
        <taxon>Endopterygota</taxon>
        <taxon>Diptera</taxon>
        <taxon>Brachycera</taxon>
        <taxon>Muscomorpha</taxon>
        <taxon>Muscoidea</taxon>
        <taxon>Muscidae</taxon>
        <taxon>Stomoxys</taxon>
    </lineage>
</organism>
<dbReference type="VEuPathDB" id="VectorBase:SCAU000036"/>
<feature type="chain" id="PRO_5009325288" evidence="1">
    <location>
        <begin position="28"/>
        <end position="184"/>
    </location>
</feature>
<name>A0A1I8NLF9_STOCA</name>
<dbReference type="OrthoDB" id="10645972at2759"/>
<feature type="signal peptide" evidence="1">
    <location>
        <begin position="1"/>
        <end position="27"/>
    </location>
</feature>
<accession>A0A1I8NLF9</accession>
<sequence length="184" mass="20320">MQKQWINCITILTTVLLALLLLPAVKGGVNAAPQGRELYAKVEEGEITEEIKPPTKQANEEKKHLVKKKEIIKVTITKTKEEQEEAHNGDIQDKTLEVEITEPSETTRKCSEIESNCDPLVLASPQGKNHKLRARQTADDTGTSPIEDLVGTLLRQRDDFIAASGMAESPRPVEVVRANMNSGL</sequence>
<dbReference type="AlphaFoldDB" id="A0A1I8NLF9"/>
<evidence type="ECO:0000256" key="1">
    <source>
        <dbReference type="SAM" id="SignalP"/>
    </source>
</evidence>
<keyword evidence="3" id="KW-1185">Reference proteome</keyword>
<evidence type="ECO:0000313" key="3">
    <source>
        <dbReference type="Proteomes" id="UP000095300"/>
    </source>
</evidence>
<proteinExistence type="predicted"/>
<reference evidence="2" key="1">
    <citation type="submission" date="2020-05" db="UniProtKB">
        <authorList>
            <consortium name="EnsemblMetazoa"/>
        </authorList>
    </citation>
    <scope>IDENTIFICATION</scope>
    <source>
        <strain evidence="2">USDA</strain>
    </source>
</reference>
<keyword evidence="1" id="KW-0732">Signal</keyword>
<dbReference type="KEGG" id="scac:106085771"/>
<protein>
    <submittedName>
        <fullName evidence="2">Uncharacterized protein</fullName>
    </submittedName>
</protein>